<dbReference type="Proteomes" id="UP000265836">
    <property type="component" value="Unassembled WGS sequence"/>
</dbReference>
<dbReference type="Pfam" id="PF00990">
    <property type="entry name" value="GGDEF"/>
    <property type="match status" value="1"/>
</dbReference>
<dbReference type="RefSeq" id="WP_119693847.1">
    <property type="nucleotide sequence ID" value="NZ_QXDA01000004.1"/>
</dbReference>
<name>A0A397MGQ7_ECTOL</name>
<feature type="domain" description="PAS" evidence="3">
    <location>
        <begin position="140"/>
        <end position="212"/>
    </location>
</feature>
<dbReference type="SUPFAM" id="SSF55785">
    <property type="entry name" value="PYP-like sensor domain (PAS domain)"/>
    <property type="match status" value="2"/>
</dbReference>
<dbReference type="InterPro" id="IPR043128">
    <property type="entry name" value="Rev_trsase/Diguanyl_cyclase"/>
</dbReference>
<comment type="caution">
    <text evidence="6">The sequence shown here is derived from an EMBL/GenBank/DDBJ whole genome shotgun (WGS) entry which is preliminary data.</text>
</comment>
<dbReference type="PROSITE" id="PS50887">
    <property type="entry name" value="GGDEF"/>
    <property type="match status" value="1"/>
</dbReference>
<dbReference type="GO" id="GO:0005886">
    <property type="term" value="C:plasma membrane"/>
    <property type="evidence" value="ECO:0007669"/>
    <property type="project" value="UniProtKB-SubCell"/>
</dbReference>
<dbReference type="Pfam" id="PF08447">
    <property type="entry name" value="PAS_3"/>
    <property type="match status" value="2"/>
</dbReference>
<dbReference type="InterPro" id="IPR052155">
    <property type="entry name" value="Biofilm_reg_signaling"/>
</dbReference>
<reference evidence="6 7" key="1">
    <citation type="submission" date="2018-08" db="EMBL/GenBank/DDBJ databases">
        <title>Genome sequencing of rice bacterial endophytes.</title>
        <authorList>
            <person name="Venturi V."/>
        </authorList>
    </citation>
    <scope>NUCLEOTIDE SEQUENCE [LARGE SCALE GENOMIC DNA]</scope>
    <source>
        <strain evidence="6 7">E1205</strain>
    </source>
</reference>
<dbReference type="PANTHER" id="PTHR44757:SF2">
    <property type="entry name" value="BIOFILM ARCHITECTURE MAINTENANCE PROTEIN MBAA"/>
    <property type="match status" value="1"/>
</dbReference>
<dbReference type="InterPro" id="IPR000014">
    <property type="entry name" value="PAS"/>
</dbReference>
<accession>A0A397MGQ7</accession>
<dbReference type="SMART" id="SM00086">
    <property type="entry name" value="PAC"/>
    <property type="match status" value="2"/>
</dbReference>
<dbReference type="NCBIfam" id="TIGR00229">
    <property type="entry name" value="sensory_box"/>
    <property type="match status" value="1"/>
</dbReference>
<dbReference type="CDD" id="cd01949">
    <property type="entry name" value="GGDEF"/>
    <property type="match status" value="1"/>
</dbReference>
<dbReference type="SUPFAM" id="SSF55073">
    <property type="entry name" value="Nucleotide cyclase"/>
    <property type="match status" value="1"/>
</dbReference>
<feature type="domain" description="PAC" evidence="4">
    <location>
        <begin position="216"/>
        <end position="269"/>
    </location>
</feature>
<dbReference type="EMBL" id="QXDA01000004">
    <property type="protein sequence ID" value="RIA22703.1"/>
    <property type="molecule type" value="Genomic_DNA"/>
</dbReference>
<gene>
    <name evidence="6" type="ORF">DFO61_3394</name>
</gene>
<dbReference type="InterPro" id="IPR029787">
    <property type="entry name" value="Nucleotide_cyclase"/>
</dbReference>
<comment type="subcellular location">
    <subcellularLocation>
        <location evidence="2">Cell inner membrane</location>
    </subcellularLocation>
</comment>
<dbReference type="FunFam" id="3.30.70.270:FF:000001">
    <property type="entry name" value="Diguanylate cyclase domain protein"/>
    <property type="match status" value="1"/>
</dbReference>
<feature type="domain" description="GGDEF" evidence="5">
    <location>
        <begin position="433"/>
        <end position="564"/>
    </location>
</feature>
<dbReference type="PROSITE" id="PS50112">
    <property type="entry name" value="PAS"/>
    <property type="match status" value="1"/>
</dbReference>
<evidence type="ECO:0000259" key="4">
    <source>
        <dbReference type="PROSITE" id="PS50113"/>
    </source>
</evidence>
<proteinExistence type="predicted"/>
<dbReference type="PANTHER" id="PTHR44757">
    <property type="entry name" value="DIGUANYLATE CYCLASE DGCP"/>
    <property type="match status" value="1"/>
</dbReference>
<comment type="cofactor">
    <cofactor evidence="1">
        <name>Mg(2+)</name>
        <dbReference type="ChEBI" id="CHEBI:18420"/>
    </cofactor>
</comment>
<dbReference type="Gene3D" id="3.30.450.20">
    <property type="entry name" value="PAS domain"/>
    <property type="match status" value="2"/>
</dbReference>
<sequence>MQPLCSVNAPVGVNDERLDGFVRLVGRYFDAAVMLVFCVGSARRIWASPGLGDELLAQIIEADDGAANDGSHHLFGMRPRVTWPLLAQAGDRLGTLYLLGEQPRELDAHQRDALQDFATLALDLLTQIRQRQEIAELRDSERRMALAIDGSGTGIWDRDISTGEIHYSSTWKALLGYADHEIGNRIEESYTRVHPADLDYVRATIQAHLDQHTDAYEVEHRLRCRDGQYKWVCSRGKVVERDRHGKPLRMIGTTTDITAMRRLSEQVQQTAALMTDLTNEIPGLVFQFRLQTDGTFAFTYVSAGAQAICGLSALQLMQDAQALTAIVHPDDRAAFIDSFRISAVQLTPWHLEFRVQVPGRDIAWCQGEACPRREEDGSVIWHGFMTDVTARKQIEAELQAFATTDFLTQLANRRHFMRQLEAELARLQRSPEQSAAILMFDLDYFKAINDRWGHNVGDQALRHFAAILCSQLRKSDTAGRLGGEEFAVVLSEANLDKAMHFATRIQNELAKAPIVHADERIYLAVSVGISSLNASDASVEAALSRSDIALYCAKRGGRNRIEHH</sequence>
<organism evidence="6 7">
    <name type="scientific">Ectopseudomonas oleovorans</name>
    <name type="common">Pseudomonas oleovorans</name>
    <dbReference type="NCBI Taxonomy" id="301"/>
    <lineage>
        <taxon>Bacteria</taxon>
        <taxon>Pseudomonadati</taxon>
        <taxon>Pseudomonadota</taxon>
        <taxon>Gammaproteobacteria</taxon>
        <taxon>Pseudomonadales</taxon>
        <taxon>Pseudomonadaceae</taxon>
        <taxon>Ectopseudomonas</taxon>
    </lineage>
</organism>
<dbReference type="AlphaFoldDB" id="A0A397MGQ7"/>
<dbReference type="Gene3D" id="3.30.70.270">
    <property type="match status" value="1"/>
</dbReference>
<evidence type="ECO:0000259" key="5">
    <source>
        <dbReference type="PROSITE" id="PS50887"/>
    </source>
</evidence>
<dbReference type="SMART" id="SM00267">
    <property type="entry name" value="GGDEF"/>
    <property type="match status" value="1"/>
</dbReference>
<dbReference type="GO" id="GO:0003824">
    <property type="term" value="F:catalytic activity"/>
    <property type="evidence" value="ECO:0007669"/>
    <property type="project" value="UniProtKB-ARBA"/>
</dbReference>
<protein>
    <submittedName>
        <fullName evidence="6">PAS domain S-box-containing protein/diguanylate cyclase (GGDEF)-like protein</fullName>
    </submittedName>
</protein>
<dbReference type="InterPro" id="IPR001610">
    <property type="entry name" value="PAC"/>
</dbReference>
<feature type="domain" description="PAC" evidence="4">
    <location>
        <begin position="349"/>
        <end position="400"/>
    </location>
</feature>
<dbReference type="PROSITE" id="PS50113">
    <property type="entry name" value="PAC"/>
    <property type="match status" value="2"/>
</dbReference>
<evidence type="ECO:0000313" key="6">
    <source>
        <dbReference type="EMBL" id="RIA22703.1"/>
    </source>
</evidence>
<dbReference type="InterPro" id="IPR000160">
    <property type="entry name" value="GGDEF_dom"/>
</dbReference>
<dbReference type="SMART" id="SM00091">
    <property type="entry name" value="PAS"/>
    <property type="match status" value="2"/>
</dbReference>
<dbReference type="NCBIfam" id="TIGR00254">
    <property type="entry name" value="GGDEF"/>
    <property type="match status" value="1"/>
</dbReference>
<dbReference type="InterPro" id="IPR000700">
    <property type="entry name" value="PAS-assoc_C"/>
</dbReference>
<evidence type="ECO:0000313" key="7">
    <source>
        <dbReference type="Proteomes" id="UP000265836"/>
    </source>
</evidence>
<dbReference type="InterPro" id="IPR035965">
    <property type="entry name" value="PAS-like_dom_sf"/>
</dbReference>
<dbReference type="InterPro" id="IPR013655">
    <property type="entry name" value="PAS_fold_3"/>
</dbReference>
<dbReference type="SUPFAM" id="SSF55781">
    <property type="entry name" value="GAF domain-like"/>
    <property type="match status" value="1"/>
</dbReference>
<evidence type="ECO:0000256" key="2">
    <source>
        <dbReference type="ARBA" id="ARBA00004533"/>
    </source>
</evidence>
<evidence type="ECO:0000259" key="3">
    <source>
        <dbReference type="PROSITE" id="PS50112"/>
    </source>
</evidence>
<evidence type="ECO:0000256" key="1">
    <source>
        <dbReference type="ARBA" id="ARBA00001946"/>
    </source>
</evidence>
<dbReference type="CDD" id="cd00130">
    <property type="entry name" value="PAS"/>
    <property type="match status" value="2"/>
</dbReference>